<dbReference type="GO" id="GO:0038023">
    <property type="term" value="F:signaling receptor activity"/>
    <property type="evidence" value="ECO:0007669"/>
    <property type="project" value="TreeGrafter"/>
</dbReference>
<feature type="transmembrane region" description="Helical" evidence="7">
    <location>
        <begin position="542"/>
        <end position="561"/>
    </location>
</feature>
<evidence type="ECO:0000313" key="8">
    <source>
        <dbReference type="EMBL" id="RXW14080.1"/>
    </source>
</evidence>
<keyword evidence="5" id="KW-0479">Metal-binding</keyword>
<sequence>MSTATGTTTEGLRQRRRRLSAPPAPSSTSATSCRIPSITCSSSTTLAALDLTSASPTNTLASLRFLVLTYLETLERSLDSLSFTPTAATALDLLAEIRSDVVSRLPHLSLSTDPTGLEAFVRTHWPAEFALSLTTLPSLSLAQYEKQLDDAREGFHDLDLEFQPSYYAGAVEMLSKHLTTLHKHLEGMAPTSYSFPFAPVAEGLEALVTEAKTMLESAPAASTTTSTSTDGKLKPPPLTLRSRSRSLIADVYSGLSGLEANMEALADESSELVFSALASARMNLTTLSHEISDEFSHFSKEFSDFKSEIEHEIEEVIDEVKRAMMRSFEGVKLIGYTDLPHEWKNNPFVVHGYRFIPVERWGLILRSVFEAHNETLNIHTHFIPFLIWFSNLVFLRVSAPWLEGIPERVGSFVTQVGGPVVSSVHSVLPLWALGGLEVVERVCVASFQCLVGAYASLSAWVSSLPTPPYPFSITPLIQQRMLSSPSSSPSFIIPATFSAPSDPIELAFISFSLLCLLSSSLWHTMSGCADLQSMEFCARVDYVGIGWLISATVATVVWYGFGSCHSTVAWAFLGVCLATGICGNIFPFMKWFNMHEYRLYRIAFFLAMAISGLGPMVMLGVLHSWREAYYFVSPIFPSLLSYIIGLLFYATHTPERFLPVSVRRKLDVIGGSSHAIWHCFIVLAVSQHKAAIGLLKEGVRCPA</sequence>
<feature type="transmembrane region" description="Helical" evidence="7">
    <location>
        <begin position="567"/>
        <end position="587"/>
    </location>
</feature>
<feature type="transmembrane region" description="Helical" evidence="7">
    <location>
        <begin position="599"/>
        <end position="622"/>
    </location>
</feature>
<reference evidence="8 9" key="1">
    <citation type="submission" date="2019-01" db="EMBL/GenBank/DDBJ databases">
        <title>Draft genome sequence of Psathyrella aberdarensis IHI B618.</title>
        <authorList>
            <person name="Buettner E."/>
            <person name="Kellner H."/>
        </authorList>
    </citation>
    <scope>NUCLEOTIDE SEQUENCE [LARGE SCALE GENOMIC DNA]</scope>
    <source>
        <strain evidence="8 9">IHI B618</strain>
    </source>
</reference>
<evidence type="ECO:0000256" key="4">
    <source>
        <dbReference type="ARBA" id="ARBA00023136"/>
    </source>
</evidence>
<dbReference type="PANTHER" id="PTHR20855:SF97">
    <property type="entry name" value="ADIPOR-LIKE RECEPTOR IZH3-RELATED"/>
    <property type="match status" value="1"/>
</dbReference>
<dbReference type="PANTHER" id="PTHR20855">
    <property type="entry name" value="ADIPOR/PROGESTIN RECEPTOR-RELATED"/>
    <property type="match status" value="1"/>
</dbReference>
<evidence type="ECO:0000256" key="2">
    <source>
        <dbReference type="ARBA" id="ARBA00022692"/>
    </source>
</evidence>
<gene>
    <name evidence="8" type="ORF">EST38_g11775</name>
</gene>
<dbReference type="InterPro" id="IPR004254">
    <property type="entry name" value="AdipoR/HlyIII-related"/>
</dbReference>
<feature type="binding site" evidence="5">
    <location>
        <position position="523"/>
    </location>
    <ligand>
        <name>Zn(2+)</name>
        <dbReference type="ChEBI" id="CHEBI:29105"/>
    </ligand>
</feature>
<comment type="subcellular location">
    <subcellularLocation>
        <location evidence="1">Membrane</location>
        <topology evidence="1">Multi-pass membrane protein</topology>
    </subcellularLocation>
</comment>
<dbReference type="AlphaFoldDB" id="A0A4Q2D424"/>
<accession>A0A4Q2D424</accession>
<evidence type="ECO:0008006" key="10">
    <source>
        <dbReference type="Google" id="ProtNLM"/>
    </source>
</evidence>
<evidence type="ECO:0000256" key="5">
    <source>
        <dbReference type="PIRSR" id="PIRSR604254-1"/>
    </source>
</evidence>
<dbReference type="EMBL" id="SDEE01000769">
    <property type="protein sequence ID" value="RXW14080.1"/>
    <property type="molecule type" value="Genomic_DNA"/>
</dbReference>
<dbReference type="Pfam" id="PF03006">
    <property type="entry name" value="HlyIII"/>
    <property type="match status" value="1"/>
</dbReference>
<feature type="region of interest" description="Disordered" evidence="6">
    <location>
        <begin position="215"/>
        <end position="237"/>
    </location>
</feature>
<name>A0A4Q2D424_9AGAR</name>
<evidence type="ECO:0000256" key="3">
    <source>
        <dbReference type="ARBA" id="ARBA00022989"/>
    </source>
</evidence>
<keyword evidence="9" id="KW-1185">Reference proteome</keyword>
<feature type="region of interest" description="Disordered" evidence="6">
    <location>
        <begin position="1"/>
        <end position="33"/>
    </location>
</feature>
<keyword evidence="4 7" id="KW-0472">Membrane</keyword>
<proteinExistence type="predicted"/>
<feature type="binding site" evidence="5">
    <location>
        <position position="678"/>
    </location>
    <ligand>
        <name>Zn(2+)</name>
        <dbReference type="ChEBI" id="CHEBI:29105"/>
    </ligand>
</feature>
<evidence type="ECO:0000256" key="6">
    <source>
        <dbReference type="SAM" id="MobiDB-lite"/>
    </source>
</evidence>
<feature type="transmembrane region" description="Helical" evidence="7">
    <location>
        <begin position="504"/>
        <end position="522"/>
    </location>
</feature>
<dbReference type="Proteomes" id="UP000290288">
    <property type="component" value="Unassembled WGS sequence"/>
</dbReference>
<comment type="caution">
    <text evidence="8">The sequence shown here is derived from an EMBL/GenBank/DDBJ whole genome shotgun (WGS) entry which is preliminary data.</text>
</comment>
<protein>
    <recommendedName>
        <fullName evidence="10">HlyIII-domain-containing protein</fullName>
    </recommendedName>
</protein>
<keyword evidence="5" id="KW-0862">Zinc</keyword>
<dbReference type="OrthoDB" id="5585746at2759"/>
<evidence type="ECO:0000256" key="7">
    <source>
        <dbReference type="SAM" id="Phobius"/>
    </source>
</evidence>
<dbReference type="GO" id="GO:0046872">
    <property type="term" value="F:metal ion binding"/>
    <property type="evidence" value="ECO:0007669"/>
    <property type="project" value="UniProtKB-KW"/>
</dbReference>
<keyword evidence="3 7" id="KW-1133">Transmembrane helix</keyword>
<dbReference type="STRING" id="2316362.A0A4Q2D424"/>
<feature type="compositionally biased region" description="Low complexity" evidence="6">
    <location>
        <begin position="1"/>
        <end position="11"/>
    </location>
</feature>
<dbReference type="GO" id="GO:0016020">
    <property type="term" value="C:membrane"/>
    <property type="evidence" value="ECO:0007669"/>
    <property type="project" value="UniProtKB-SubCell"/>
</dbReference>
<evidence type="ECO:0000256" key="1">
    <source>
        <dbReference type="ARBA" id="ARBA00004141"/>
    </source>
</evidence>
<keyword evidence="2 7" id="KW-0812">Transmembrane</keyword>
<feature type="binding site" evidence="5">
    <location>
        <position position="674"/>
    </location>
    <ligand>
        <name>Zn(2+)</name>
        <dbReference type="ChEBI" id="CHEBI:29105"/>
    </ligand>
</feature>
<organism evidence="8 9">
    <name type="scientific">Candolleomyces aberdarensis</name>
    <dbReference type="NCBI Taxonomy" id="2316362"/>
    <lineage>
        <taxon>Eukaryota</taxon>
        <taxon>Fungi</taxon>
        <taxon>Dikarya</taxon>
        <taxon>Basidiomycota</taxon>
        <taxon>Agaricomycotina</taxon>
        <taxon>Agaricomycetes</taxon>
        <taxon>Agaricomycetidae</taxon>
        <taxon>Agaricales</taxon>
        <taxon>Agaricineae</taxon>
        <taxon>Psathyrellaceae</taxon>
        <taxon>Candolleomyces</taxon>
    </lineage>
</organism>
<feature type="compositionally biased region" description="Low complexity" evidence="6">
    <location>
        <begin position="217"/>
        <end position="229"/>
    </location>
</feature>
<feature type="transmembrane region" description="Helical" evidence="7">
    <location>
        <begin position="628"/>
        <end position="649"/>
    </location>
</feature>
<dbReference type="GO" id="GO:0006882">
    <property type="term" value="P:intracellular zinc ion homeostasis"/>
    <property type="evidence" value="ECO:0007669"/>
    <property type="project" value="TreeGrafter"/>
</dbReference>
<evidence type="ECO:0000313" key="9">
    <source>
        <dbReference type="Proteomes" id="UP000290288"/>
    </source>
</evidence>